<organism evidence="8 9">
    <name type="scientific">Bordetella ansorpii</name>
    <dbReference type="NCBI Taxonomy" id="288768"/>
    <lineage>
        <taxon>Bacteria</taxon>
        <taxon>Pseudomonadati</taxon>
        <taxon>Pseudomonadota</taxon>
        <taxon>Betaproteobacteria</taxon>
        <taxon>Burkholderiales</taxon>
        <taxon>Alcaligenaceae</taxon>
        <taxon>Bordetella</taxon>
    </lineage>
</organism>
<keyword evidence="2" id="KW-0479">Metal-binding</keyword>
<accession>A0A157S6R7</accession>
<evidence type="ECO:0000256" key="5">
    <source>
        <dbReference type="ARBA" id="ARBA00023002"/>
    </source>
</evidence>
<dbReference type="GO" id="GO:0004656">
    <property type="term" value="F:procollagen-proline 4-dioxygenase activity"/>
    <property type="evidence" value="ECO:0007669"/>
    <property type="project" value="TreeGrafter"/>
</dbReference>
<dbReference type="RefSeq" id="WP_066122823.1">
    <property type="nucleotide sequence ID" value="NZ_FKIF01000001.1"/>
</dbReference>
<dbReference type="PROSITE" id="PS51471">
    <property type="entry name" value="FE2OG_OXY"/>
    <property type="match status" value="1"/>
</dbReference>
<dbReference type="InterPro" id="IPR005123">
    <property type="entry name" value="Oxoglu/Fe-dep_dioxygenase_dom"/>
</dbReference>
<name>A0A157S6R7_9BORD</name>
<evidence type="ECO:0000256" key="3">
    <source>
        <dbReference type="ARBA" id="ARBA00022896"/>
    </source>
</evidence>
<evidence type="ECO:0000313" key="9">
    <source>
        <dbReference type="Proteomes" id="UP000076848"/>
    </source>
</evidence>
<comment type="cofactor">
    <cofactor evidence="1">
        <name>L-ascorbate</name>
        <dbReference type="ChEBI" id="CHEBI:38290"/>
    </cofactor>
</comment>
<evidence type="ECO:0000256" key="2">
    <source>
        <dbReference type="ARBA" id="ARBA00022723"/>
    </source>
</evidence>
<evidence type="ECO:0000256" key="1">
    <source>
        <dbReference type="ARBA" id="ARBA00001961"/>
    </source>
</evidence>
<feature type="domain" description="Fe2OG dioxygenase" evidence="7">
    <location>
        <begin position="176"/>
        <end position="285"/>
    </location>
</feature>
<dbReference type="Proteomes" id="UP000076848">
    <property type="component" value="Unassembled WGS sequence"/>
</dbReference>
<dbReference type="PANTHER" id="PTHR10869:SF246">
    <property type="entry name" value="TRANSMEMBRANE PROLYL 4-HYDROXYLASE"/>
    <property type="match status" value="1"/>
</dbReference>
<dbReference type="Pfam" id="PF13640">
    <property type="entry name" value="2OG-FeII_Oxy_3"/>
    <property type="match status" value="1"/>
</dbReference>
<keyword evidence="6" id="KW-0408">Iron</keyword>
<dbReference type="Gene3D" id="2.60.120.620">
    <property type="entry name" value="q2cbj1_9rhob like domain"/>
    <property type="match status" value="1"/>
</dbReference>
<evidence type="ECO:0000313" key="8">
    <source>
        <dbReference type="EMBL" id="SAI65606.1"/>
    </source>
</evidence>
<keyword evidence="9" id="KW-1185">Reference proteome</keyword>
<dbReference type="GO" id="GO:0005506">
    <property type="term" value="F:iron ion binding"/>
    <property type="evidence" value="ECO:0007669"/>
    <property type="project" value="InterPro"/>
</dbReference>
<keyword evidence="3" id="KW-0847">Vitamin C</keyword>
<dbReference type="SMART" id="SM00702">
    <property type="entry name" value="P4Hc"/>
    <property type="match status" value="1"/>
</dbReference>
<evidence type="ECO:0000256" key="6">
    <source>
        <dbReference type="ARBA" id="ARBA00023004"/>
    </source>
</evidence>
<dbReference type="PANTHER" id="PTHR10869">
    <property type="entry name" value="PROLYL 4-HYDROXYLASE ALPHA SUBUNIT"/>
    <property type="match status" value="1"/>
</dbReference>
<protein>
    <submittedName>
        <fullName evidence="8">2OG-Fe(II) oxygenase superfamily</fullName>
    </submittedName>
</protein>
<dbReference type="GO" id="GO:0031418">
    <property type="term" value="F:L-ascorbic acid binding"/>
    <property type="evidence" value="ECO:0007669"/>
    <property type="project" value="UniProtKB-KW"/>
</dbReference>
<gene>
    <name evidence="8" type="ORF">SAMEA3906486_00350</name>
</gene>
<keyword evidence="5" id="KW-0560">Oxidoreductase</keyword>
<keyword evidence="4" id="KW-0223">Dioxygenase</keyword>
<dbReference type="AlphaFoldDB" id="A0A157S6R7"/>
<evidence type="ECO:0000259" key="7">
    <source>
        <dbReference type="PROSITE" id="PS51471"/>
    </source>
</evidence>
<sequence>MIVNFANEARDWIAQNLMRGCQPETVVRELVGNKVEGELAVAMVQSVLNALIYGEPMPAGKLDLDAPPAQYVPDPSRLGRVSVLKTGKRDVPVLARLQRPSAALLGNVLDAEECRQLIAQAKPRLAASTVVDPITGLDRVADHRSSAGMFFKPGETPLVARIEKRIAELTGLPVEHGEGLQILHYPTGAESTPHYDFLMPANESNKASIARSGQRIATFIMYLNDVDAGGETGFPHVGWSVLPRRGQALFFEYGNAARKTDPMSLHTGAAVLAGEKWIATKWVRERAFIPASA</sequence>
<proteinExistence type="predicted"/>
<reference evidence="8 9" key="1">
    <citation type="submission" date="2016-04" db="EMBL/GenBank/DDBJ databases">
        <authorList>
            <consortium name="Pathogen Informatics"/>
        </authorList>
    </citation>
    <scope>NUCLEOTIDE SEQUENCE [LARGE SCALE GENOMIC DNA]</scope>
    <source>
        <strain evidence="8 9">H050680373</strain>
    </source>
</reference>
<dbReference type="InterPro" id="IPR044862">
    <property type="entry name" value="Pro_4_hyd_alph_FE2OG_OXY"/>
</dbReference>
<dbReference type="EMBL" id="FKIF01000001">
    <property type="protein sequence ID" value="SAI65606.1"/>
    <property type="molecule type" value="Genomic_DNA"/>
</dbReference>
<dbReference type="InterPro" id="IPR045054">
    <property type="entry name" value="P4HA-like"/>
</dbReference>
<dbReference type="STRING" id="288768.SAMEA3906486_00350"/>
<evidence type="ECO:0000256" key="4">
    <source>
        <dbReference type="ARBA" id="ARBA00022964"/>
    </source>
</evidence>
<dbReference type="OrthoDB" id="269774at2"/>
<dbReference type="InterPro" id="IPR006620">
    <property type="entry name" value="Pro_4_hyd_alph"/>
</dbReference>